<sequence length="353" mass="38874">MASTSVLTEDFENLLNSELDISRLKNKSLVITGATGLIGSLLVRFLLYANRKRKLNLTVYALVRNEAKAHNLYGSLLNDESLQLVVHDLKTAAAVNIEDRVDFIIHAAAVTASKVMVQDPVGTFEVALKGTKKMLELARQKKARMVYISSMEIYGQPKNTTNTTEEDLGFIDLTNPRSCYPEGKRACECLCTGYSAQYQVEVVSARLAQTFGAGVLPSENRVFAQFARSALKHEDLILHTQGLSEGNYVYTADAVKAILMLLYLGQPGQAYNVANEHSHLTIKAMAELVAQVLSEGQSQVVIDVPQNSASLGYAPDVKMKLNSKKLQCLGWKPTVALPEAYLKLAQWFEEIKA</sequence>
<proteinExistence type="predicted"/>
<keyword evidence="5" id="KW-1133">Transmembrane helix</keyword>
<evidence type="ECO:0000259" key="6">
    <source>
        <dbReference type="Pfam" id="PF01370"/>
    </source>
</evidence>
<keyword evidence="3" id="KW-0520">NAD</keyword>
<keyword evidence="4" id="KW-0456">Lyase</keyword>
<evidence type="ECO:0000256" key="1">
    <source>
        <dbReference type="ARBA" id="ARBA00001911"/>
    </source>
</evidence>
<keyword evidence="5" id="KW-0472">Membrane</keyword>
<dbReference type="InterPro" id="IPR044516">
    <property type="entry name" value="UXS-like"/>
</dbReference>
<evidence type="ECO:0000313" key="7">
    <source>
        <dbReference type="EMBL" id="SEM30350.1"/>
    </source>
</evidence>
<evidence type="ECO:0000313" key="8">
    <source>
        <dbReference type="Proteomes" id="UP000182089"/>
    </source>
</evidence>
<dbReference type="Gene3D" id="3.40.50.720">
    <property type="entry name" value="NAD(P)-binding Rossmann-like Domain"/>
    <property type="match status" value="1"/>
</dbReference>
<evidence type="ECO:0000256" key="2">
    <source>
        <dbReference type="ARBA" id="ARBA00022793"/>
    </source>
</evidence>
<organism evidence="7 8">
    <name type="scientific">Ligilactobacillus ruminis</name>
    <dbReference type="NCBI Taxonomy" id="1623"/>
    <lineage>
        <taxon>Bacteria</taxon>
        <taxon>Bacillati</taxon>
        <taxon>Bacillota</taxon>
        <taxon>Bacilli</taxon>
        <taxon>Lactobacillales</taxon>
        <taxon>Lactobacillaceae</taxon>
        <taxon>Ligilactobacillus</taxon>
    </lineage>
</organism>
<reference evidence="7 8" key="1">
    <citation type="submission" date="2016-10" db="EMBL/GenBank/DDBJ databases">
        <authorList>
            <person name="Varghese N."/>
            <person name="Submissions S."/>
        </authorList>
    </citation>
    <scope>NUCLEOTIDE SEQUENCE [LARGE SCALE GENOMIC DNA]</scope>
    <source>
        <strain evidence="7 8">WC1T17</strain>
    </source>
</reference>
<comment type="cofactor">
    <cofactor evidence="1">
        <name>NAD(+)</name>
        <dbReference type="ChEBI" id="CHEBI:57540"/>
    </cofactor>
</comment>
<evidence type="ECO:0000256" key="4">
    <source>
        <dbReference type="ARBA" id="ARBA00023239"/>
    </source>
</evidence>
<evidence type="ECO:0000256" key="5">
    <source>
        <dbReference type="SAM" id="Phobius"/>
    </source>
</evidence>
<dbReference type="PANTHER" id="PTHR43078">
    <property type="entry name" value="UDP-GLUCURONIC ACID DECARBOXYLASE-RELATED"/>
    <property type="match status" value="1"/>
</dbReference>
<name>A0ABY1A8S6_9LACO</name>
<evidence type="ECO:0000256" key="3">
    <source>
        <dbReference type="ARBA" id="ARBA00023027"/>
    </source>
</evidence>
<protein>
    <submittedName>
        <fullName evidence="7">Nucleoside-diphosphate-sugar epimerase</fullName>
    </submittedName>
</protein>
<keyword evidence="5" id="KW-0812">Transmembrane</keyword>
<dbReference type="PANTHER" id="PTHR43078:SF6">
    <property type="entry name" value="UDP-GLUCURONIC ACID DECARBOXYLASE 1"/>
    <property type="match status" value="1"/>
</dbReference>
<dbReference type="Pfam" id="PF01370">
    <property type="entry name" value="Epimerase"/>
    <property type="match status" value="1"/>
</dbReference>
<feature type="domain" description="NAD-dependent epimerase/dehydratase" evidence="6">
    <location>
        <begin position="30"/>
        <end position="274"/>
    </location>
</feature>
<gene>
    <name evidence="7" type="ORF">SAMN05216431_10116</name>
</gene>
<accession>A0ABY1A8S6</accession>
<dbReference type="Proteomes" id="UP000182089">
    <property type="component" value="Unassembled WGS sequence"/>
</dbReference>
<comment type="caution">
    <text evidence="7">The sequence shown here is derived from an EMBL/GenBank/DDBJ whole genome shotgun (WGS) entry which is preliminary data.</text>
</comment>
<feature type="transmembrane region" description="Helical" evidence="5">
    <location>
        <begin position="29"/>
        <end position="47"/>
    </location>
</feature>
<dbReference type="InterPro" id="IPR001509">
    <property type="entry name" value="Epimerase_deHydtase"/>
</dbReference>
<dbReference type="InterPro" id="IPR036291">
    <property type="entry name" value="NAD(P)-bd_dom_sf"/>
</dbReference>
<dbReference type="EMBL" id="FOCC01000001">
    <property type="protein sequence ID" value="SEM30350.1"/>
    <property type="molecule type" value="Genomic_DNA"/>
</dbReference>
<keyword evidence="2" id="KW-0210">Decarboxylase</keyword>
<dbReference type="SUPFAM" id="SSF51735">
    <property type="entry name" value="NAD(P)-binding Rossmann-fold domains"/>
    <property type="match status" value="1"/>
</dbReference>